<dbReference type="Proteomes" id="UP000035721">
    <property type="component" value="Unassembled WGS sequence"/>
</dbReference>
<keyword evidence="2" id="KW-1185">Reference proteome</keyword>
<dbReference type="STRING" id="1194083.BN12_2560004"/>
<dbReference type="OrthoDB" id="5193241at2"/>
<comment type="caution">
    <text evidence="1">The sequence shown here is derived from an EMBL/GenBank/DDBJ whole genome shotgun (WGS) entry which is preliminary data.</text>
</comment>
<dbReference type="EMBL" id="CAJB01000175">
    <property type="protein sequence ID" value="CCH78128.1"/>
    <property type="molecule type" value="Genomic_DNA"/>
</dbReference>
<dbReference type="RefSeq" id="WP_048555088.1">
    <property type="nucleotide sequence ID" value="NZ_HF570958.1"/>
</dbReference>
<evidence type="ECO:0008006" key="3">
    <source>
        <dbReference type="Google" id="ProtNLM"/>
    </source>
</evidence>
<organism evidence="1 2">
    <name type="scientific">Nostocoides japonicum T1-X7</name>
    <dbReference type="NCBI Taxonomy" id="1194083"/>
    <lineage>
        <taxon>Bacteria</taxon>
        <taxon>Bacillati</taxon>
        <taxon>Actinomycetota</taxon>
        <taxon>Actinomycetes</taxon>
        <taxon>Micrococcales</taxon>
        <taxon>Intrasporangiaceae</taxon>
        <taxon>Nostocoides</taxon>
    </lineage>
</organism>
<proteinExistence type="predicted"/>
<dbReference type="AlphaFoldDB" id="A0A077LW03"/>
<name>A0A077LW03_9MICO</name>
<evidence type="ECO:0000313" key="2">
    <source>
        <dbReference type="Proteomes" id="UP000035721"/>
    </source>
</evidence>
<protein>
    <recommendedName>
        <fullName evidence="3">Carboxypeptidase regulatory-like domain-containing protein</fullName>
    </recommendedName>
</protein>
<reference evidence="1 2" key="1">
    <citation type="journal article" date="2013" name="ISME J.">
        <title>A metabolic model for members of the genus Tetrasphaera involved in enhanced biological phosphorus removal.</title>
        <authorList>
            <person name="Kristiansen R."/>
            <person name="Nguyen H.T.T."/>
            <person name="Saunders A.M."/>
            <person name="Nielsen J.L."/>
            <person name="Wimmer R."/>
            <person name="Le V.Q."/>
            <person name="McIlroy S.J."/>
            <person name="Petrovski S."/>
            <person name="Seviour R.J."/>
            <person name="Calteau A."/>
            <person name="Nielsen K.L."/>
            <person name="Nielsen P.H."/>
        </authorList>
    </citation>
    <scope>NUCLEOTIDE SEQUENCE [LARGE SCALE GENOMIC DNA]</scope>
    <source>
        <strain evidence="1 2">T1-X7</strain>
    </source>
</reference>
<gene>
    <name evidence="1" type="ORF">BN12_2560004</name>
</gene>
<accession>A0A077LW03</accession>
<sequence length="150" mass="15971">MPEDWDDDDILFGVLREAITAPPAVPEEILEAGYAAFSWKDIDGELAALTYDSSLEDLALSGTRSERAGLRAMTFATASTTVELEVVDGVLLGQVVPAGATSVEVQTQDGPPRRVAVDALGCFTVEPVPTGRFRLLVEGDETTTTGWVTL</sequence>
<evidence type="ECO:0000313" key="1">
    <source>
        <dbReference type="EMBL" id="CCH78128.1"/>
    </source>
</evidence>